<dbReference type="InterPro" id="IPR005467">
    <property type="entry name" value="His_kinase_dom"/>
</dbReference>
<name>A0ABN6EI10_9BACT</name>
<dbReference type="SUPFAM" id="SSF52172">
    <property type="entry name" value="CheY-like"/>
    <property type="match status" value="1"/>
</dbReference>
<dbReference type="InterPro" id="IPR004358">
    <property type="entry name" value="Sig_transdc_His_kin-like_C"/>
</dbReference>
<dbReference type="EC" id="2.7.13.3" evidence="2"/>
<dbReference type="SUPFAM" id="SSF50998">
    <property type="entry name" value="Quinoprotein alcohol dehydrogenase-like"/>
    <property type="match status" value="1"/>
</dbReference>
<dbReference type="SMART" id="SM00342">
    <property type="entry name" value="HTH_ARAC"/>
    <property type="match status" value="1"/>
</dbReference>
<dbReference type="CDD" id="cd00146">
    <property type="entry name" value="PKD"/>
    <property type="match status" value="1"/>
</dbReference>
<feature type="domain" description="Response regulatory" evidence="10">
    <location>
        <begin position="1072"/>
        <end position="1187"/>
    </location>
</feature>
<keyword evidence="12" id="KW-1185">Reference proteome</keyword>
<dbReference type="InterPro" id="IPR011006">
    <property type="entry name" value="CheY-like_superfamily"/>
</dbReference>
<dbReference type="SMART" id="SM00388">
    <property type="entry name" value="HisKA"/>
    <property type="match status" value="1"/>
</dbReference>
<dbReference type="Pfam" id="PF00072">
    <property type="entry name" value="Response_reg"/>
    <property type="match status" value="1"/>
</dbReference>
<dbReference type="PROSITE" id="PS01124">
    <property type="entry name" value="HTH_ARAC_FAMILY_2"/>
    <property type="match status" value="1"/>
</dbReference>
<dbReference type="PROSITE" id="PS50109">
    <property type="entry name" value="HIS_KIN"/>
    <property type="match status" value="1"/>
</dbReference>
<organism evidence="11 12">
    <name type="scientific">Prevotella herbatica</name>
    <dbReference type="NCBI Taxonomy" id="2801997"/>
    <lineage>
        <taxon>Bacteria</taxon>
        <taxon>Pseudomonadati</taxon>
        <taxon>Bacteroidota</taxon>
        <taxon>Bacteroidia</taxon>
        <taxon>Bacteroidales</taxon>
        <taxon>Prevotellaceae</taxon>
        <taxon>Prevotella</taxon>
    </lineage>
</organism>
<dbReference type="InterPro" id="IPR036097">
    <property type="entry name" value="HisK_dim/P_sf"/>
</dbReference>
<keyword evidence="3 6" id="KW-0597">Phosphoprotein</keyword>
<gene>
    <name evidence="11" type="ORF">prwr041_06780</name>
</gene>
<dbReference type="SUPFAM" id="SSF55874">
    <property type="entry name" value="ATPase domain of HSP90 chaperone/DNA topoisomerase II/histidine kinase"/>
    <property type="match status" value="1"/>
</dbReference>
<dbReference type="Proteomes" id="UP001319045">
    <property type="component" value="Chromosome"/>
</dbReference>
<dbReference type="GO" id="GO:0016301">
    <property type="term" value="F:kinase activity"/>
    <property type="evidence" value="ECO:0007669"/>
    <property type="project" value="UniProtKB-KW"/>
</dbReference>
<keyword evidence="7" id="KW-1133">Transmembrane helix</keyword>
<evidence type="ECO:0000256" key="2">
    <source>
        <dbReference type="ARBA" id="ARBA00012438"/>
    </source>
</evidence>
<dbReference type="SUPFAM" id="SSF47384">
    <property type="entry name" value="Homodimeric domain of signal transducing histidine kinase"/>
    <property type="match status" value="1"/>
</dbReference>
<dbReference type="Gene3D" id="2.130.10.10">
    <property type="entry name" value="YVTN repeat-like/Quinoprotein amine dehydrogenase"/>
    <property type="match status" value="2"/>
</dbReference>
<evidence type="ECO:0000256" key="6">
    <source>
        <dbReference type="PROSITE-ProRule" id="PRU00169"/>
    </source>
</evidence>
<dbReference type="Gene3D" id="3.30.565.10">
    <property type="entry name" value="Histidine kinase-like ATPase, C-terminal domain"/>
    <property type="match status" value="1"/>
</dbReference>
<dbReference type="Pfam" id="PF07494">
    <property type="entry name" value="Reg_prop"/>
    <property type="match status" value="2"/>
</dbReference>
<evidence type="ECO:0000259" key="10">
    <source>
        <dbReference type="PROSITE" id="PS50110"/>
    </source>
</evidence>
<keyword evidence="4" id="KW-0805">Transcription regulation</keyword>
<dbReference type="InterPro" id="IPR018060">
    <property type="entry name" value="HTH_AraC"/>
</dbReference>
<dbReference type="PROSITE" id="PS50110">
    <property type="entry name" value="RESPONSE_REGULATORY"/>
    <property type="match status" value="1"/>
</dbReference>
<evidence type="ECO:0000256" key="5">
    <source>
        <dbReference type="ARBA" id="ARBA00023163"/>
    </source>
</evidence>
<dbReference type="PRINTS" id="PR00344">
    <property type="entry name" value="BCTRLSENSOR"/>
</dbReference>
<dbReference type="InterPro" id="IPR001789">
    <property type="entry name" value="Sig_transdc_resp-reg_receiver"/>
</dbReference>
<dbReference type="CDD" id="cd17574">
    <property type="entry name" value="REC_OmpR"/>
    <property type="match status" value="1"/>
</dbReference>
<dbReference type="Pfam" id="PF00512">
    <property type="entry name" value="HisKA"/>
    <property type="match status" value="1"/>
</dbReference>
<dbReference type="Gene3D" id="3.40.50.2300">
    <property type="match status" value="1"/>
</dbReference>
<dbReference type="Pfam" id="PF02518">
    <property type="entry name" value="HATPase_c"/>
    <property type="match status" value="1"/>
</dbReference>
<dbReference type="SUPFAM" id="SSF46689">
    <property type="entry name" value="Homeodomain-like"/>
    <property type="match status" value="1"/>
</dbReference>
<dbReference type="PANTHER" id="PTHR43547:SF2">
    <property type="entry name" value="HYBRID SIGNAL TRANSDUCTION HISTIDINE KINASE C"/>
    <property type="match status" value="1"/>
</dbReference>
<keyword evidence="11" id="KW-0808">Transferase</keyword>
<dbReference type="EMBL" id="AP024484">
    <property type="protein sequence ID" value="BCS84785.1"/>
    <property type="molecule type" value="Genomic_DNA"/>
</dbReference>
<dbReference type="InterPro" id="IPR011123">
    <property type="entry name" value="Y_Y_Y"/>
</dbReference>
<dbReference type="SMART" id="SM00448">
    <property type="entry name" value="REC"/>
    <property type="match status" value="1"/>
</dbReference>
<dbReference type="InterPro" id="IPR036890">
    <property type="entry name" value="HATPase_C_sf"/>
</dbReference>
<evidence type="ECO:0000313" key="11">
    <source>
        <dbReference type="EMBL" id="BCS84785.1"/>
    </source>
</evidence>
<feature type="modified residue" description="4-aspartylphosphate" evidence="6">
    <location>
        <position position="1120"/>
    </location>
</feature>
<evidence type="ECO:0000256" key="4">
    <source>
        <dbReference type="ARBA" id="ARBA00023015"/>
    </source>
</evidence>
<feature type="transmembrane region" description="Helical" evidence="7">
    <location>
        <begin position="760"/>
        <end position="780"/>
    </location>
</feature>
<dbReference type="InterPro" id="IPR011110">
    <property type="entry name" value="Reg_prop"/>
</dbReference>
<keyword evidence="7" id="KW-0812">Transmembrane</keyword>
<comment type="catalytic activity">
    <reaction evidence="1">
        <text>ATP + protein L-histidine = ADP + protein N-phospho-L-histidine.</text>
        <dbReference type="EC" id="2.7.13.3"/>
    </reaction>
</comment>
<dbReference type="InterPro" id="IPR013783">
    <property type="entry name" value="Ig-like_fold"/>
</dbReference>
<reference evidence="11 12" key="1">
    <citation type="journal article" date="2022" name="Int. J. Syst. Evol. Microbiol.">
        <title>Prevotella herbatica sp. nov., a plant polysaccharide-decomposing anaerobic bacterium isolated from a methanogenic reactor.</title>
        <authorList>
            <person name="Uek A."/>
            <person name="Tonouchi A."/>
            <person name="Kaku N."/>
            <person name="Ueki K."/>
        </authorList>
    </citation>
    <scope>NUCLEOTIDE SEQUENCE [LARGE SCALE GENOMIC DNA]</scope>
    <source>
        <strain evidence="11 12">WR041</strain>
    </source>
</reference>
<dbReference type="InterPro" id="IPR009057">
    <property type="entry name" value="Homeodomain-like_sf"/>
</dbReference>
<feature type="domain" description="HTH araC/xylS-type" evidence="8">
    <location>
        <begin position="1221"/>
        <end position="1320"/>
    </location>
</feature>
<dbReference type="InterPro" id="IPR003594">
    <property type="entry name" value="HATPase_dom"/>
</dbReference>
<sequence>MSLAQSGKVFTVEKDLSNSNISLVYQDKSGFIWIGTDDGLNCYDGAKFRKLKHMLGVINSLVDNRILSLVELQKGKIAIGTARGLQIYDKATETFQHVAFGFKNEKSMGAYVTSILVRRNGDILVGTSGHGIYSLVANGETYSLHKSKYNIKAIYVNTMFEDRNHDLWLATSDKGLINISHGKISYDYQVLGYDRYINISNLYQDSRGNIYIASTDFGLAKLNKKARCFVVPEKWNNRIPVFCMLQIDDRHLYIGTIGRGVLVYDISSGDVANSKIKFNTFDFGTSEVHSILKDVYGNLWIGASGTGVVLLPKECRQFKYIGSRSINNDKIGFNRIISIFKDNASNLWLGTANDGLYKVSNKGVSTHYEGGHSAGMLPPFVSGILQDSNHSYWVVSLVDGLFRFDPSSGKCINIPTFYQGKKMKGVTSIVEDDHKNLWIGVMGGGLFRWDMRRNKLFAVRCLNGKKENNVNDNALHSRWVSTLKYYNGKLYIGTCDGLGCLDLKTDNFVNTFKQNRILPGVIVYVIHEDKQGSIWIGTTDGLIRLNKRNGKCRMYTMCNGLPSDAICDIQDDRKDGLWISTDYGLSHFNSTTNKFVNFYSNDGLQSNEFGRNSSFADSKGNVYFGGSGGVTYFNVNTLKLQAKKPEIKLVDFYINDKSVCVGMKSGSYSITEKAVYESDRFDLAYNDNNITIELSAMDFYNAERISYAYSINGGPWNIQRAGVNRVTFNNMSPGKYHFCIKSIDGDTSSDIKNLTIVIHYPWYASWWAVILYVIILLVVVKKWWAFKKENQQKQHELTERQQAEKINEAKLQFFINISHEIRTPMSLIISPLQQLMSFDKDEGRQKNYNIINRNAQRILGLINQLMDIRKIDKGQMTLMFSENDVISLINNVCGDFEQLMKIKNISLDFHHEMESLNLWVDRSNFDKIIINILSNAMKFTPVNGNISITVEKTDIAEITISDSGSKIDEKDIERIFGRFYQIRNSHNNSNVGTGIGLHLTRSLVELHHGDIHAENNTNGLGCKFIIHLPLGNKHLRKDEIDETNIQQQEKVKYKVPEVIVENNIIRRKTKHYILVVEDDEDIRKYICDQLRPEFNTRESEDGKDAYQKILDKKPDLIISDVMMPEMNGFELCRKIRQNPNINSVPVILLTAKTTVDDNLEGLELGADAYITKPFNMIILRKTVENLVNGREVLRNAYTGKQEQLDKITKLEAKSPDDRLMDRIMKVINSNISNPELNVEMITQEVGISRVHLYRKMKELTNQSMRDFIRNVRLKQAATLLSEKKYSVSEVVEMTGFTRVSNFSTLFKNMYGMSPLAYRDAKHTGTNKCKE</sequence>
<dbReference type="Gene3D" id="2.60.40.10">
    <property type="entry name" value="Immunoglobulins"/>
    <property type="match status" value="1"/>
</dbReference>
<evidence type="ECO:0000259" key="9">
    <source>
        <dbReference type="PROSITE" id="PS50109"/>
    </source>
</evidence>
<evidence type="ECO:0000256" key="7">
    <source>
        <dbReference type="SAM" id="Phobius"/>
    </source>
</evidence>
<dbReference type="InterPro" id="IPR011047">
    <property type="entry name" value="Quinoprotein_ADH-like_sf"/>
</dbReference>
<dbReference type="Pfam" id="PF07495">
    <property type="entry name" value="Y_Y_Y"/>
    <property type="match status" value="1"/>
</dbReference>
<keyword evidence="7" id="KW-0472">Membrane</keyword>
<dbReference type="Gene3D" id="1.10.10.60">
    <property type="entry name" value="Homeodomain-like"/>
    <property type="match status" value="1"/>
</dbReference>
<dbReference type="CDD" id="cd00082">
    <property type="entry name" value="HisKA"/>
    <property type="match status" value="1"/>
</dbReference>
<dbReference type="Pfam" id="PF12833">
    <property type="entry name" value="HTH_18"/>
    <property type="match status" value="1"/>
</dbReference>
<dbReference type="Gene3D" id="1.10.287.130">
    <property type="match status" value="1"/>
</dbReference>
<evidence type="ECO:0000313" key="12">
    <source>
        <dbReference type="Proteomes" id="UP001319045"/>
    </source>
</evidence>
<keyword evidence="11" id="KW-0418">Kinase</keyword>
<dbReference type="PANTHER" id="PTHR43547">
    <property type="entry name" value="TWO-COMPONENT HISTIDINE KINASE"/>
    <property type="match status" value="1"/>
</dbReference>
<evidence type="ECO:0000256" key="3">
    <source>
        <dbReference type="ARBA" id="ARBA00022553"/>
    </source>
</evidence>
<proteinExistence type="predicted"/>
<dbReference type="SUPFAM" id="SSF63829">
    <property type="entry name" value="Calcium-dependent phosphotriesterase"/>
    <property type="match status" value="1"/>
</dbReference>
<dbReference type="InterPro" id="IPR015943">
    <property type="entry name" value="WD40/YVTN_repeat-like_dom_sf"/>
</dbReference>
<keyword evidence="5" id="KW-0804">Transcription</keyword>
<evidence type="ECO:0000259" key="8">
    <source>
        <dbReference type="PROSITE" id="PS01124"/>
    </source>
</evidence>
<dbReference type="InterPro" id="IPR003661">
    <property type="entry name" value="HisK_dim/P_dom"/>
</dbReference>
<protein>
    <recommendedName>
        <fullName evidence="2">histidine kinase</fullName>
        <ecNumber evidence="2">2.7.13.3</ecNumber>
    </recommendedName>
</protein>
<evidence type="ECO:0000256" key="1">
    <source>
        <dbReference type="ARBA" id="ARBA00000085"/>
    </source>
</evidence>
<accession>A0ABN6EI10</accession>
<feature type="domain" description="Histidine kinase" evidence="9">
    <location>
        <begin position="816"/>
        <end position="1032"/>
    </location>
</feature>
<dbReference type="SMART" id="SM00387">
    <property type="entry name" value="HATPase_c"/>
    <property type="match status" value="1"/>
</dbReference>